<dbReference type="InterPro" id="IPR006665">
    <property type="entry name" value="OmpA-like"/>
</dbReference>
<evidence type="ECO:0000256" key="2">
    <source>
        <dbReference type="ARBA" id="ARBA00023136"/>
    </source>
</evidence>
<reference evidence="5" key="1">
    <citation type="submission" date="2016-10" db="EMBL/GenBank/DDBJ databases">
        <authorList>
            <person name="de Groot N.N."/>
        </authorList>
    </citation>
    <scope>NUCLEOTIDE SEQUENCE</scope>
</reference>
<accession>A0A1W1BJB1</accession>
<dbReference type="SUPFAM" id="SSF103088">
    <property type="entry name" value="OmpA-like"/>
    <property type="match status" value="1"/>
</dbReference>
<keyword evidence="3" id="KW-0998">Cell outer membrane</keyword>
<dbReference type="InterPro" id="IPR050330">
    <property type="entry name" value="Bact_OuterMem_StrucFunc"/>
</dbReference>
<dbReference type="AlphaFoldDB" id="A0A1W1BJB1"/>
<dbReference type="InterPro" id="IPR036737">
    <property type="entry name" value="OmpA-like_sf"/>
</dbReference>
<proteinExistence type="predicted"/>
<evidence type="ECO:0000313" key="5">
    <source>
        <dbReference type="EMBL" id="SFV53593.1"/>
    </source>
</evidence>
<dbReference type="EMBL" id="FPHN01000024">
    <property type="protein sequence ID" value="SFV53593.1"/>
    <property type="molecule type" value="Genomic_DNA"/>
</dbReference>
<dbReference type="Pfam" id="PF00691">
    <property type="entry name" value="OmpA"/>
    <property type="match status" value="1"/>
</dbReference>
<dbReference type="PANTHER" id="PTHR30329">
    <property type="entry name" value="STATOR ELEMENT OF FLAGELLAR MOTOR COMPLEX"/>
    <property type="match status" value="1"/>
</dbReference>
<dbReference type="PANTHER" id="PTHR30329:SF21">
    <property type="entry name" value="LIPOPROTEIN YIAD-RELATED"/>
    <property type="match status" value="1"/>
</dbReference>
<dbReference type="InterPro" id="IPR006664">
    <property type="entry name" value="OMP_bac"/>
</dbReference>
<name>A0A1W1BJB1_9ZZZZ</name>
<dbReference type="CDD" id="cd07185">
    <property type="entry name" value="OmpA_C-like"/>
    <property type="match status" value="1"/>
</dbReference>
<gene>
    <name evidence="5" type="ORF">MNB_SV-14-569</name>
</gene>
<evidence type="ECO:0000256" key="1">
    <source>
        <dbReference type="ARBA" id="ARBA00004442"/>
    </source>
</evidence>
<keyword evidence="5" id="KW-0449">Lipoprotein</keyword>
<dbReference type="GO" id="GO:0009279">
    <property type="term" value="C:cell outer membrane"/>
    <property type="evidence" value="ECO:0007669"/>
    <property type="project" value="UniProtKB-SubCell"/>
</dbReference>
<dbReference type="PRINTS" id="PR01021">
    <property type="entry name" value="OMPADOMAIN"/>
</dbReference>
<keyword evidence="2" id="KW-0472">Membrane</keyword>
<organism evidence="5">
    <name type="scientific">hydrothermal vent metagenome</name>
    <dbReference type="NCBI Taxonomy" id="652676"/>
    <lineage>
        <taxon>unclassified sequences</taxon>
        <taxon>metagenomes</taxon>
        <taxon>ecological metagenomes</taxon>
    </lineage>
</organism>
<evidence type="ECO:0000256" key="3">
    <source>
        <dbReference type="ARBA" id="ARBA00023237"/>
    </source>
</evidence>
<dbReference type="PROSITE" id="PS51123">
    <property type="entry name" value="OMPA_2"/>
    <property type="match status" value="1"/>
</dbReference>
<evidence type="ECO:0000259" key="4">
    <source>
        <dbReference type="PROSITE" id="PS51123"/>
    </source>
</evidence>
<feature type="domain" description="OmpA-like" evidence="4">
    <location>
        <begin position="94"/>
        <end position="212"/>
    </location>
</feature>
<comment type="subcellular location">
    <subcellularLocation>
        <location evidence="1">Cell outer membrane</location>
    </subcellularLocation>
</comment>
<protein>
    <submittedName>
        <fullName evidence="5">Outer membrane lipoprotein omp16</fullName>
    </submittedName>
</protein>
<dbReference type="Gene3D" id="3.30.1330.60">
    <property type="entry name" value="OmpA-like domain"/>
    <property type="match status" value="1"/>
</dbReference>
<sequence>MMKRNILLLITIAILIINGCAKKKKLIETSGQNGRDARSYSNGTEVYSNNGNTNSYGYDGLANNVDPYGSGNYGNNNGTYNNGTYDDGTFGASNSAYAGSSIENIYFDVDQYNITPDKLPIINNNANALRSKVNSGSRLKVEGHCDASGSDEYNYALGLRRAKSAKEALVNKGLKADNILMISMGESSPECTSSTSASCYAKNRRVEFKLIP</sequence>